<comment type="caution">
    <text evidence="3">The sequence shown here is derived from an EMBL/GenBank/DDBJ whole genome shotgun (WGS) entry which is preliminary data.</text>
</comment>
<dbReference type="Gene3D" id="2.60.40.1220">
    <property type="match status" value="1"/>
</dbReference>
<feature type="non-terminal residue" evidence="3">
    <location>
        <position position="1"/>
    </location>
</feature>
<accession>A0A2H0YS84</accession>
<protein>
    <recommendedName>
        <fullName evidence="2">SbsA Ig-like domain-containing protein</fullName>
    </recommendedName>
</protein>
<dbReference type="EMBL" id="PEXV01000126">
    <property type="protein sequence ID" value="PIS41310.1"/>
    <property type="molecule type" value="Genomic_DNA"/>
</dbReference>
<dbReference type="InterPro" id="IPR032812">
    <property type="entry name" value="SbsA_Ig"/>
</dbReference>
<dbReference type="InterPro" id="IPR014755">
    <property type="entry name" value="Cu-Rt/internalin_Ig-like"/>
</dbReference>
<evidence type="ECO:0000313" key="3">
    <source>
        <dbReference type="EMBL" id="PIS41310.1"/>
    </source>
</evidence>
<sequence length="171" mass="18080">SWTFTTGTESDENPPIVSLWAPQGGNVCLTPQVQVQFNEPMYAPSISKDNITISPQNPIDLKVTNVFMNSSSSFTASLNKPLDGNTTYTITLSAVAPDGFQDSCGNLLDCGNGSNICTSDGTATGTAADNFSWTFTTEDTTETDCKPEITAITYTGYYSSNGPADAITLDG</sequence>
<proteinExistence type="predicted"/>
<dbReference type="Pfam" id="PF13205">
    <property type="entry name" value="Big_5"/>
    <property type="match status" value="1"/>
</dbReference>
<evidence type="ECO:0000259" key="2">
    <source>
        <dbReference type="Pfam" id="PF13205"/>
    </source>
</evidence>
<organism evidence="3 4">
    <name type="scientific">Candidatus Kerfeldbacteria bacterium CG08_land_8_20_14_0_20_42_7</name>
    <dbReference type="NCBI Taxonomy" id="2014245"/>
    <lineage>
        <taxon>Bacteria</taxon>
        <taxon>Candidatus Kerfeldiibacteriota</taxon>
    </lineage>
</organism>
<name>A0A2H0YS84_9BACT</name>
<feature type="non-terminal residue" evidence="3">
    <location>
        <position position="171"/>
    </location>
</feature>
<gene>
    <name evidence="3" type="ORF">COT25_03805</name>
</gene>
<reference evidence="4" key="1">
    <citation type="submission" date="2017-09" db="EMBL/GenBank/DDBJ databases">
        <title>Depth-based differentiation of microbial function through sediment-hosted aquifers and enrichment of novel symbionts in the deep terrestrial subsurface.</title>
        <authorList>
            <person name="Probst A.J."/>
            <person name="Ladd B."/>
            <person name="Jarett J.K."/>
            <person name="Geller-Mcgrath D.E."/>
            <person name="Sieber C.M.K."/>
            <person name="Emerson J.B."/>
            <person name="Anantharaman K."/>
            <person name="Thomas B.C."/>
            <person name="Malmstrom R."/>
            <person name="Stieglmeier M."/>
            <person name="Klingl A."/>
            <person name="Woyke T."/>
            <person name="Ryan C.M."/>
            <person name="Banfield J.F."/>
        </authorList>
    </citation>
    <scope>NUCLEOTIDE SEQUENCE [LARGE SCALE GENOMIC DNA]</scope>
</reference>
<evidence type="ECO:0000256" key="1">
    <source>
        <dbReference type="ARBA" id="ARBA00022729"/>
    </source>
</evidence>
<keyword evidence="1" id="KW-0732">Signal</keyword>
<dbReference type="AlphaFoldDB" id="A0A2H0YS84"/>
<evidence type="ECO:0000313" key="4">
    <source>
        <dbReference type="Proteomes" id="UP000228711"/>
    </source>
</evidence>
<dbReference type="Proteomes" id="UP000228711">
    <property type="component" value="Unassembled WGS sequence"/>
</dbReference>
<feature type="domain" description="SbsA Ig-like" evidence="2">
    <location>
        <begin position="11"/>
        <end position="137"/>
    </location>
</feature>